<dbReference type="Proteomes" id="UP000620124">
    <property type="component" value="Unassembled WGS sequence"/>
</dbReference>
<feature type="active site" evidence="5">
    <location>
        <position position="292"/>
    </location>
</feature>
<evidence type="ECO:0000256" key="7">
    <source>
        <dbReference type="SAM" id="SignalP"/>
    </source>
</evidence>
<evidence type="ECO:0000313" key="9">
    <source>
        <dbReference type="EMBL" id="KAF7369214.1"/>
    </source>
</evidence>
<evidence type="ECO:0000313" key="10">
    <source>
        <dbReference type="Proteomes" id="UP000620124"/>
    </source>
</evidence>
<dbReference type="Gene3D" id="2.40.70.10">
    <property type="entry name" value="Acid Proteases"/>
    <property type="match status" value="2"/>
</dbReference>
<dbReference type="EMBL" id="JACAZI010000002">
    <property type="protein sequence ID" value="KAF7369214.1"/>
    <property type="molecule type" value="Genomic_DNA"/>
</dbReference>
<feature type="active site" evidence="5">
    <location>
        <position position="101"/>
    </location>
</feature>
<evidence type="ECO:0000256" key="6">
    <source>
        <dbReference type="SAM" id="MobiDB-lite"/>
    </source>
</evidence>
<dbReference type="OrthoDB" id="771136at2759"/>
<dbReference type="PANTHER" id="PTHR47966">
    <property type="entry name" value="BETA-SITE APP-CLEAVING ENZYME, ISOFORM A-RELATED"/>
    <property type="match status" value="1"/>
</dbReference>
<feature type="compositionally biased region" description="Low complexity" evidence="6">
    <location>
        <begin position="419"/>
        <end position="431"/>
    </location>
</feature>
<reference evidence="9" key="1">
    <citation type="submission" date="2020-05" db="EMBL/GenBank/DDBJ databases">
        <title>Mycena genomes resolve the evolution of fungal bioluminescence.</title>
        <authorList>
            <person name="Tsai I.J."/>
        </authorList>
    </citation>
    <scope>NUCLEOTIDE SEQUENCE</scope>
    <source>
        <strain evidence="9">CCC161011</strain>
    </source>
</reference>
<dbReference type="Pfam" id="PF00026">
    <property type="entry name" value="Asp"/>
    <property type="match status" value="1"/>
</dbReference>
<evidence type="ECO:0000256" key="1">
    <source>
        <dbReference type="ARBA" id="ARBA00007447"/>
    </source>
</evidence>
<accession>A0A8H6Z2D1</accession>
<sequence>MVSSLSVVLLLLPALCVCEPIHIPITRRSSRVRTAQDHFAAADRARARYGFPTSGALSPRRFNPSRRASTNFAVTDQEGDSSYFSTIQIGTPPQEFNVILDTGSSDLFVLDTSCNLCSDAPLFDSSKSSTFSQQTSTRPTIITYGSGSVEGFIATDTVTMGSFSVASQTFLTVEQLDQGLIDGTVSGLIGLAFQDLAETQAVPFWQALASNNQLSSPEMAFQLLRSTSANDQPGGTFTLGGTNSSLFTGNIEFHDLVNASPPTFWQLSLSAVTAQGKSVSISTGNNAISAIDTGTTAIGGPTDDVNAIWAAVPNAGPVQQQGGEGFFQFPCSTEVSITLSFGGQAWPISSEDMNLGEVEQGSSMCVGAIFDISLGADTGSSGPSWVIGDTFLKNVYSVFRQNPMSVGFAQLGSGGNSGGSTSAPTTSAALPGGPPIPSASGITNAAHSIVSPVSVVIATFVSVLVAVL</sequence>
<evidence type="ECO:0000259" key="8">
    <source>
        <dbReference type="PROSITE" id="PS51767"/>
    </source>
</evidence>
<dbReference type="PANTHER" id="PTHR47966:SF6">
    <property type="entry name" value="PEPTIDASE A1 DOMAIN-CONTAINING PROTEIN"/>
    <property type="match status" value="1"/>
</dbReference>
<dbReference type="InterPro" id="IPR034164">
    <property type="entry name" value="Pepsin-like_dom"/>
</dbReference>
<evidence type="ECO:0000256" key="2">
    <source>
        <dbReference type="ARBA" id="ARBA00022670"/>
    </source>
</evidence>
<evidence type="ECO:0000256" key="4">
    <source>
        <dbReference type="ARBA" id="ARBA00022801"/>
    </source>
</evidence>
<evidence type="ECO:0000256" key="3">
    <source>
        <dbReference type="ARBA" id="ARBA00022750"/>
    </source>
</evidence>
<feature type="chain" id="PRO_5034618115" evidence="7">
    <location>
        <begin position="19"/>
        <end position="468"/>
    </location>
</feature>
<feature type="region of interest" description="Disordered" evidence="6">
    <location>
        <begin position="415"/>
        <end position="434"/>
    </location>
</feature>
<keyword evidence="4" id="KW-0378">Hydrolase</keyword>
<dbReference type="SUPFAM" id="SSF50630">
    <property type="entry name" value="Acid proteases"/>
    <property type="match status" value="1"/>
</dbReference>
<name>A0A8H6Z2D1_9AGAR</name>
<keyword evidence="2" id="KW-0645">Protease</keyword>
<gene>
    <name evidence="9" type="ORF">MVEN_00249000</name>
</gene>
<protein>
    <submittedName>
        <fullName evidence="9">Peptidase A1 domain-containing protein</fullName>
    </submittedName>
</protein>
<dbReference type="CDD" id="cd05471">
    <property type="entry name" value="pepsin_like"/>
    <property type="match status" value="1"/>
</dbReference>
<dbReference type="InterPro" id="IPR001461">
    <property type="entry name" value="Aspartic_peptidase_A1"/>
</dbReference>
<dbReference type="PRINTS" id="PR00792">
    <property type="entry name" value="PEPSIN"/>
</dbReference>
<dbReference type="GO" id="GO:0004190">
    <property type="term" value="F:aspartic-type endopeptidase activity"/>
    <property type="evidence" value="ECO:0007669"/>
    <property type="project" value="UniProtKB-KW"/>
</dbReference>
<dbReference type="GO" id="GO:0006508">
    <property type="term" value="P:proteolysis"/>
    <property type="evidence" value="ECO:0007669"/>
    <property type="project" value="UniProtKB-KW"/>
</dbReference>
<proteinExistence type="inferred from homology"/>
<dbReference type="InterPro" id="IPR021109">
    <property type="entry name" value="Peptidase_aspartic_dom_sf"/>
</dbReference>
<dbReference type="InterPro" id="IPR033121">
    <property type="entry name" value="PEPTIDASE_A1"/>
</dbReference>
<keyword evidence="3" id="KW-0064">Aspartyl protease</keyword>
<keyword evidence="10" id="KW-1185">Reference proteome</keyword>
<dbReference type="AlphaFoldDB" id="A0A8H6Z2D1"/>
<comment type="caution">
    <text evidence="9">The sequence shown here is derived from an EMBL/GenBank/DDBJ whole genome shotgun (WGS) entry which is preliminary data.</text>
</comment>
<evidence type="ECO:0000256" key="5">
    <source>
        <dbReference type="PIRSR" id="PIRSR601461-1"/>
    </source>
</evidence>
<dbReference type="FunFam" id="2.40.70.10:FF:000115">
    <property type="entry name" value="Lysosomal aspartic protease"/>
    <property type="match status" value="1"/>
</dbReference>
<keyword evidence="7" id="KW-0732">Signal</keyword>
<feature type="signal peptide" evidence="7">
    <location>
        <begin position="1"/>
        <end position="18"/>
    </location>
</feature>
<feature type="domain" description="Peptidase A1" evidence="8">
    <location>
        <begin position="83"/>
        <end position="409"/>
    </location>
</feature>
<organism evidence="9 10">
    <name type="scientific">Mycena venus</name>
    <dbReference type="NCBI Taxonomy" id="2733690"/>
    <lineage>
        <taxon>Eukaryota</taxon>
        <taxon>Fungi</taxon>
        <taxon>Dikarya</taxon>
        <taxon>Basidiomycota</taxon>
        <taxon>Agaricomycotina</taxon>
        <taxon>Agaricomycetes</taxon>
        <taxon>Agaricomycetidae</taxon>
        <taxon>Agaricales</taxon>
        <taxon>Marasmiineae</taxon>
        <taxon>Mycenaceae</taxon>
        <taxon>Mycena</taxon>
    </lineage>
</organism>
<dbReference type="PROSITE" id="PS51767">
    <property type="entry name" value="PEPTIDASE_A1"/>
    <property type="match status" value="1"/>
</dbReference>
<comment type="similarity">
    <text evidence="1">Belongs to the peptidase A1 family.</text>
</comment>